<evidence type="ECO:0000313" key="5">
    <source>
        <dbReference type="Proteomes" id="UP001218071"/>
    </source>
</evidence>
<accession>A0ABY7UNY7</accession>
<dbReference type="EMBL" id="CP063194">
    <property type="protein sequence ID" value="WCZ39886.1"/>
    <property type="molecule type" value="Genomic_DNA"/>
</dbReference>
<name>A0ABY7UNY7_9CORY</name>
<evidence type="ECO:0000256" key="3">
    <source>
        <dbReference type="SAM" id="SignalP"/>
    </source>
</evidence>
<reference evidence="4 5" key="1">
    <citation type="submission" date="2020-10" db="EMBL/GenBank/DDBJ databases">
        <title>Complete genome sequence of Corynebacterium jeddahense DSM 45997, type strain of Corynebacterium jeddahense.</title>
        <authorList>
            <person name="Busche T."/>
            <person name="Kalinowski J."/>
            <person name="Ruckert C."/>
        </authorList>
    </citation>
    <scope>NUCLEOTIDE SEQUENCE [LARGE SCALE GENOMIC DNA]</scope>
    <source>
        <strain evidence="4 5">DSM 45997</strain>
    </source>
</reference>
<dbReference type="RefSeq" id="WP_042409826.1">
    <property type="nucleotide sequence ID" value="NZ_CBYN010000141.1"/>
</dbReference>
<keyword evidence="3" id="KW-0732">Signal</keyword>
<protein>
    <recommendedName>
        <fullName evidence="6">Secreted protein</fullName>
    </recommendedName>
</protein>
<feature type="transmembrane region" description="Helical" evidence="2">
    <location>
        <begin position="325"/>
        <end position="347"/>
    </location>
</feature>
<keyword evidence="5" id="KW-1185">Reference proteome</keyword>
<feature type="signal peptide" evidence="3">
    <location>
        <begin position="1"/>
        <end position="28"/>
    </location>
</feature>
<feature type="chain" id="PRO_5045072195" description="Secreted protein" evidence="3">
    <location>
        <begin position="29"/>
        <end position="356"/>
    </location>
</feature>
<keyword evidence="2" id="KW-0472">Membrane</keyword>
<keyword evidence="2" id="KW-0812">Transmembrane</keyword>
<gene>
    <name evidence="4" type="ORF">CJEDD_11600</name>
</gene>
<evidence type="ECO:0000256" key="1">
    <source>
        <dbReference type="SAM" id="MobiDB-lite"/>
    </source>
</evidence>
<evidence type="ECO:0000256" key="2">
    <source>
        <dbReference type="SAM" id="Phobius"/>
    </source>
</evidence>
<organism evidence="4 5">
    <name type="scientific">Corynebacterium jeddahense</name>
    <dbReference type="NCBI Taxonomy" id="1414719"/>
    <lineage>
        <taxon>Bacteria</taxon>
        <taxon>Bacillati</taxon>
        <taxon>Actinomycetota</taxon>
        <taxon>Actinomycetes</taxon>
        <taxon>Mycobacteriales</taxon>
        <taxon>Corynebacteriaceae</taxon>
        <taxon>Corynebacterium</taxon>
    </lineage>
</organism>
<keyword evidence="2" id="KW-1133">Transmembrane helix</keyword>
<feature type="region of interest" description="Disordered" evidence="1">
    <location>
        <begin position="293"/>
        <end position="321"/>
    </location>
</feature>
<evidence type="ECO:0008006" key="6">
    <source>
        <dbReference type="Google" id="ProtNLM"/>
    </source>
</evidence>
<proteinExistence type="predicted"/>
<dbReference type="Proteomes" id="UP001218071">
    <property type="component" value="Chromosome"/>
</dbReference>
<sequence length="356" mass="37291">MRGLTHRITSVAVSFGVAVGGLAPAAHAAQVAPFNDGVCTVAPTSAETAAVSQMYANANESRALHERAYVSGFDAVYPGTRQVVEAAWADPEVQVAYDAYLAALESDTFELSEAQSAADDALIDRYSSRLIREAGMPGEVADEVVHFFASHRVDVLTDQRIAADLAATDYAADVANPVILSTPPDDTLTTQTVDTDWDTMLTHARQRQAALEAHPTAGRSLAPRFLSPAQAAAFNQAAFATPGMEEFYADEHALKLADVTLRIACLTGGNTSVALPSSYRFGAAEPVLAERGHEVPEPAPAPAKSKAPQSSPTPPSDTKRSSKPVLGIVLGVLAVLAAGVGALVYFAPELGIELPL</sequence>
<evidence type="ECO:0000313" key="4">
    <source>
        <dbReference type="EMBL" id="WCZ39886.1"/>
    </source>
</evidence>